<sequence>MDEYGKLKVSKQCMNVLGVLLPSYVQRIQND</sequence>
<comment type="caution">
    <text evidence="1">The sequence shown here is derived from an EMBL/GenBank/DDBJ whole genome shotgun (WGS) entry which is preliminary data.</text>
</comment>
<dbReference type="Proteomes" id="UP001164250">
    <property type="component" value="Chromosome 3"/>
</dbReference>
<evidence type="ECO:0000313" key="2">
    <source>
        <dbReference type="Proteomes" id="UP001164250"/>
    </source>
</evidence>
<evidence type="ECO:0000313" key="1">
    <source>
        <dbReference type="EMBL" id="KAJ0103242.1"/>
    </source>
</evidence>
<gene>
    <name evidence="1" type="ORF">Patl1_05335</name>
</gene>
<proteinExistence type="predicted"/>
<reference evidence="2" key="1">
    <citation type="journal article" date="2023" name="G3 (Bethesda)">
        <title>Genome assembly and association tests identify interacting loci associated with vigor, precocity, and sex in interspecific pistachio rootstocks.</title>
        <authorList>
            <person name="Palmer W."/>
            <person name="Jacygrad E."/>
            <person name="Sagayaradj S."/>
            <person name="Cavanaugh K."/>
            <person name="Han R."/>
            <person name="Bertier L."/>
            <person name="Beede B."/>
            <person name="Kafkas S."/>
            <person name="Golino D."/>
            <person name="Preece J."/>
            <person name="Michelmore R."/>
        </authorList>
    </citation>
    <scope>NUCLEOTIDE SEQUENCE [LARGE SCALE GENOMIC DNA]</scope>
</reference>
<accession>A0ACC1BWD7</accession>
<keyword evidence="2" id="KW-1185">Reference proteome</keyword>
<organism evidence="1 2">
    <name type="scientific">Pistacia atlantica</name>
    <dbReference type="NCBI Taxonomy" id="434234"/>
    <lineage>
        <taxon>Eukaryota</taxon>
        <taxon>Viridiplantae</taxon>
        <taxon>Streptophyta</taxon>
        <taxon>Embryophyta</taxon>
        <taxon>Tracheophyta</taxon>
        <taxon>Spermatophyta</taxon>
        <taxon>Magnoliopsida</taxon>
        <taxon>eudicotyledons</taxon>
        <taxon>Gunneridae</taxon>
        <taxon>Pentapetalae</taxon>
        <taxon>rosids</taxon>
        <taxon>malvids</taxon>
        <taxon>Sapindales</taxon>
        <taxon>Anacardiaceae</taxon>
        <taxon>Pistacia</taxon>
    </lineage>
</organism>
<name>A0ACC1BWD7_9ROSI</name>
<dbReference type="EMBL" id="CM047899">
    <property type="protein sequence ID" value="KAJ0103242.1"/>
    <property type="molecule type" value="Genomic_DNA"/>
</dbReference>
<protein>
    <submittedName>
        <fullName evidence="1">Uncharacterized protein</fullName>
    </submittedName>
</protein>